<dbReference type="AlphaFoldDB" id="A0A1H6U3S3"/>
<dbReference type="GO" id="GO:0009288">
    <property type="term" value="C:bacterial-type flagellum"/>
    <property type="evidence" value="ECO:0007669"/>
    <property type="project" value="UniProtKB-SubCell"/>
</dbReference>
<dbReference type="EMBL" id="FNYH01000014">
    <property type="protein sequence ID" value="SEI86953.1"/>
    <property type="molecule type" value="Genomic_DNA"/>
</dbReference>
<dbReference type="Gene3D" id="6.10.10.10">
    <property type="entry name" value="Flagellar export chaperone, C-terminal domain"/>
    <property type="match status" value="1"/>
</dbReference>
<dbReference type="Gene3D" id="6.10.280.190">
    <property type="match status" value="1"/>
</dbReference>
<comment type="similarity">
    <text evidence="1 4">Belongs to the bacterial flagellin family.</text>
</comment>
<evidence type="ECO:0000256" key="2">
    <source>
        <dbReference type="ARBA" id="ARBA00022525"/>
    </source>
</evidence>
<dbReference type="Gene3D" id="1.20.1330.10">
    <property type="entry name" value="f41 fragment of flagellin, N-terminal domain"/>
    <property type="match status" value="2"/>
</dbReference>
<dbReference type="Pfam" id="PF00669">
    <property type="entry name" value="Flagellin_N"/>
    <property type="match status" value="1"/>
</dbReference>
<evidence type="ECO:0000259" key="6">
    <source>
        <dbReference type="Pfam" id="PF00700"/>
    </source>
</evidence>
<dbReference type="SUPFAM" id="SSF64518">
    <property type="entry name" value="Phase 1 flagellin"/>
    <property type="match status" value="2"/>
</dbReference>
<dbReference type="Gene3D" id="3.30.70.2120">
    <property type="match status" value="1"/>
</dbReference>
<dbReference type="GO" id="GO:0005198">
    <property type="term" value="F:structural molecule activity"/>
    <property type="evidence" value="ECO:0007669"/>
    <property type="project" value="UniProtKB-UniRule"/>
</dbReference>
<evidence type="ECO:0000259" key="5">
    <source>
        <dbReference type="Pfam" id="PF00669"/>
    </source>
</evidence>
<accession>A0A1H6U3S3</accession>
<dbReference type="Proteomes" id="UP000242999">
    <property type="component" value="Unassembled WGS sequence"/>
</dbReference>
<proteinExistence type="inferred from homology"/>
<reference evidence="8" key="1">
    <citation type="submission" date="2016-10" db="EMBL/GenBank/DDBJ databases">
        <authorList>
            <person name="Varghese N."/>
            <person name="Submissions S."/>
        </authorList>
    </citation>
    <scope>NUCLEOTIDE SEQUENCE [LARGE SCALE GENOMIC DNA]</scope>
    <source>
        <strain evidence="8">DSM 7165</strain>
    </source>
</reference>
<keyword evidence="2 4" id="KW-0964">Secreted</keyword>
<keyword evidence="3 4" id="KW-0975">Bacterial flagellum</keyword>
<dbReference type="InterPro" id="IPR001029">
    <property type="entry name" value="Flagellin_N"/>
</dbReference>
<comment type="subcellular location">
    <subcellularLocation>
        <location evidence="4">Secreted</location>
    </subcellularLocation>
    <subcellularLocation>
        <location evidence="4">Bacterial flagellum</location>
    </subcellularLocation>
</comment>
<comment type="function">
    <text evidence="4">Flagellin is the subunit protein which polymerizes to form the filaments of bacterial flagella.</text>
</comment>
<dbReference type="Pfam" id="PF07196">
    <property type="entry name" value="Flagellin_IN"/>
    <property type="match status" value="1"/>
</dbReference>
<protein>
    <recommendedName>
        <fullName evidence="4">Flagellin</fullName>
    </recommendedName>
</protein>
<dbReference type="Gene3D" id="2.30.220.10">
    <property type="entry name" value="f41 fragment of flagellin, C-terminal domain"/>
    <property type="match status" value="1"/>
</dbReference>
<dbReference type="Pfam" id="PF00700">
    <property type="entry name" value="Flagellin_C"/>
    <property type="match status" value="1"/>
</dbReference>
<keyword evidence="7" id="KW-0969">Cilium</keyword>
<dbReference type="InterPro" id="IPR046358">
    <property type="entry name" value="Flagellin_C"/>
</dbReference>
<evidence type="ECO:0000313" key="8">
    <source>
        <dbReference type="Proteomes" id="UP000242999"/>
    </source>
</evidence>
<dbReference type="PANTHER" id="PTHR42792">
    <property type="entry name" value="FLAGELLIN"/>
    <property type="match status" value="1"/>
</dbReference>
<dbReference type="Gene3D" id="2.170.280.10">
    <property type="entry name" value="f41 fragment of flagellin, middle domain"/>
    <property type="match status" value="1"/>
</dbReference>
<keyword evidence="8" id="KW-1185">Reference proteome</keyword>
<evidence type="ECO:0000256" key="3">
    <source>
        <dbReference type="ARBA" id="ARBA00023143"/>
    </source>
</evidence>
<dbReference type="GO" id="GO:0005576">
    <property type="term" value="C:extracellular region"/>
    <property type="evidence" value="ECO:0007669"/>
    <property type="project" value="UniProtKB-SubCell"/>
</dbReference>
<evidence type="ECO:0000313" key="7">
    <source>
        <dbReference type="EMBL" id="SEI86953.1"/>
    </source>
</evidence>
<dbReference type="InterPro" id="IPR001492">
    <property type="entry name" value="Flagellin"/>
</dbReference>
<dbReference type="STRING" id="64971.SAMN05421831_11425"/>
<keyword evidence="7" id="KW-0282">Flagellum</keyword>
<name>A0A1H6U3S3_9GAMM</name>
<dbReference type="OrthoDB" id="9796789at2"/>
<gene>
    <name evidence="7" type="ORF">SAMN05421831_11425</name>
</gene>
<dbReference type="InterPro" id="IPR010810">
    <property type="entry name" value="Flagellin_hook_IN_motif"/>
</dbReference>
<sequence length="745" mass="75346">MPQIINTNMASLMAQRNLNKAQQANETALQRLSSGLRINSAKDDAAGLAISTRFDAQIRGTNMGIRNANDGISLAQTAEGALGAVNDNLQRMRELAVQAANGTLNDTDRAALQQEVSALVSEVDRTVRDTNFNGTQLLDGSFGGVNFQIGANAGQTVGVSIGNMSTNVLGAADTAGVSAYGNNSTLAKGDVVVNGAVIGPSFTSDDNASFTDKAASAIAKVAAFNALADKSGVMAEVNVNRVEGSQMTAAGAAASAVLAVNGIQITVGVSGQDLNSDREAVVAAINAKSDLTGVTAINTGDDATGVVLEAKDGRNISLGLATTAGGGGAINSAASAAAALGLNTNMLVDTAANIADANNYGTAHTHAGGYTLRSVDGRDIEITSATNNIDHAGLVEDTYEKGVASVSNTLANKSVGSTTGLAGASAAFGNVNNLQTGDLVINQVAITSSRATDDTASIAGNAGSAIALAAAINRSSEQTGVTAEVDENLILGGVMDLSASDAQYAGDFDLNGVNIQFSVTADTGTRRQEIVTKINQVSAQTGVTAIDTGEDNKGIQLVAADGRNIVLDNITANNGGMTLGDLQTATGIGYTGNTADTGVIHKSTVTLTAAQNISIEAGTQGAAGLAHAGFKVGTYGQSEGGQALKDVDISTIAGANQALEAIDNALHRVAEVRGDLGAFQNRMESTIRTQEIASENLTASNSRIRDADFAAETAELSRTQVLQQAGVSVLAQANQRPQSVLSLLG</sequence>
<feature type="domain" description="Flagellin N-terminal" evidence="5">
    <location>
        <begin position="5"/>
        <end position="141"/>
    </location>
</feature>
<dbReference type="InterPro" id="IPR042187">
    <property type="entry name" value="Flagellin_C_sub2"/>
</dbReference>
<dbReference type="PRINTS" id="PR00207">
    <property type="entry name" value="FLAGELLIN"/>
</dbReference>
<dbReference type="RefSeq" id="WP_093311880.1">
    <property type="nucleotide sequence ID" value="NZ_FNYH01000014.1"/>
</dbReference>
<organism evidence="7 8">
    <name type="scientific">Allopseudospirillum japonicum</name>
    <dbReference type="NCBI Taxonomy" id="64971"/>
    <lineage>
        <taxon>Bacteria</taxon>
        <taxon>Pseudomonadati</taxon>
        <taxon>Pseudomonadota</taxon>
        <taxon>Gammaproteobacteria</taxon>
        <taxon>Oceanospirillales</taxon>
        <taxon>Oceanospirillaceae</taxon>
        <taxon>Allopseudospirillum</taxon>
    </lineage>
</organism>
<evidence type="ECO:0000256" key="1">
    <source>
        <dbReference type="ARBA" id="ARBA00005709"/>
    </source>
</evidence>
<dbReference type="PANTHER" id="PTHR42792:SF2">
    <property type="entry name" value="FLAGELLIN"/>
    <property type="match status" value="1"/>
</dbReference>
<evidence type="ECO:0000256" key="4">
    <source>
        <dbReference type="RuleBase" id="RU362073"/>
    </source>
</evidence>
<feature type="domain" description="Flagellin C-terminal" evidence="6">
    <location>
        <begin position="659"/>
        <end position="744"/>
    </location>
</feature>
<keyword evidence="7" id="KW-0966">Cell projection</keyword>